<keyword evidence="3" id="KW-1185">Reference proteome</keyword>
<organism evidence="2 3">
    <name type="scientific">Tigriopus californicus</name>
    <name type="common">Marine copepod</name>
    <dbReference type="NCBI Taxonomy" id="6832"/>
    <lineage>
        <taxon>Eukaryota</taxon>
        <taxon>Metazoa</taxon>
        <taxon>Ecdysozoa</taxon>
        <taxon>Arthropoda</taxon>
        <taxon>Crustacea</taxon>
        <taxon>Multicrustacea</taxon>
        <taxon>Hexanauplia</taxon>
        <taxon>Copepoda</taxon>
        <taxon>Harpacticoida</taxon>
        <taxon>Harpacticidae</taxon>
        <taxon>Tigriopus</taxon>
    </lineage>
</organism>
<feature type="compositionally biased region" description="Basic and acidic residues" evidence="1">
    <location>
        <begin position="14"/>
        <end position="25"/>
    </location>
</feature>
<proteinExistence type="predicted"/>
<name>A0A553PDP5_TIGCA</name>
<dbReference type="AlphaFoldDB" id="A0A553PDP5"/>
<comment type="caution">
    <text evidence="2">The sequence shown here is derived from an EMBL/GenBank/DDBJ whole genome shotgun (WGS) entry which is preliminary data.</text>
</comment>
<evidence type="ECO:0000256" key="1">
    <source>
        <dbReference type="SAM" id="MobiDB-lite"/>
    </source>
</evidence>
<dbReference type="EMBL" id="VCGU01000005">
    <property type="protein sequence ID" value="TRY75799.1"/>
    <property type="molecule type" value="Genomic_DNA"/>
</dbReference>
<protein>
    <submittedName>
        <fullName evidence="2">Uncharacterized protein</fullName>
    </submittedName>
</protein>
<sequence>METTLYHRSQQQPRDLKESKSPMNV</sequence>
<accession>A0A553PDP5</accession>
<dbReference type="Proteomes" id="UP000318571">
    <property type="component" value="Chromosome 2"/>
</dbReference>
<evidence type="ECO:0000313" key="2">
    <source>
        <dbReference type="EMBL" id="TRY75799.1"/>
    </source>
</evidence>
<reference evidence="2 3" key="1">
    <citation type="journal article" date="2018" name="Nat. Ecol. Evol.">
        <title>Genomic signatures of mitonuclear coevolution across populations of Tigriopus californicus.</title>
        <authorList>
            <person name="Barreto F.S."/>
            <person name="Watson E.T."/>
            <person name="Lima T.G."/>
            <person name="Willett C.S."/>
            <person name="Edmands S."/>
            <person name="Li W."/>
            <person name="Burton R.S."/>
        </authorList>
    </citation>
    <scope>NUCLEOTIDE SEQUENCE [LARGE SCALE GENOMIC DNA]</scope>
    <source>
        <strain evidence="2 3">San Diego</strain>
    </source>
</reference>
<feature type="region of interest" description="Disordered" evidence="1">
    <location>
        <begin position="1"/>
        <end position="25"/>
    </location>
</feature>
<evidence type="ECO:0000313" key="3">
    <source>
        <dbReference type="Proteomes" id="UP000318571"/>
    </source>
</evidence>
<gene>
    <name evidence="2" type="ORF">TCAL_15584</name>
</gene>
<feature type="compositionally biased region" description="Polar residues" evidence="1">
    <location>
        <begin position="1"/>
        <end position="13"/>
    </location>
</feature>